<evidence type="ECO:0000313" key="2">
    <source>
        <dbReference type="EMBL" id="GAA5503221.1"/>
    </source>
</evidence>
<evidence type="ECO:0000256" key="1">
    <source>
        <dbReference type="SAM" id="Phobius"/>
    </source>
</evidence>
<comment type="caution">
    <text evidence="2">The sequence shown here is derived from an EMBL/GenBank/DDBJ whole genome shotgun (WGS) entry which is preliminary data.</text>
</comment>
<organism evidence="2 3">
    <name type="scientific">Deinococcus xinjiangensis</name>
    <dbReference type="NCBI Taxonomy" id="457454"/>
    <lineage>
        <taxon>Bacteria</taxon>
        <taxon>Thermotogati</taxon>
        <taxon>Deinococcota</taxon>
        <taxon>Deinococci</taxon>
        <taxon>Deinococcales</taxon>
        <taxon>Deinococcaceae</taxon>
        <taxon>Deinococcus</taxon>
    </lineage>
</organism>
<keyword evidence="1" id="KW-0812">Transmembrane</keyword>
<protein>
    <submittedName>
        <fullName evidence="2">Uncharacterized protein</fullName>
    </submittedName>
</protein>
<accession>A0ABP9VDA4</accession>
<reference evidence="2 3" key="1">
    <citation type="submission" date="2024-02" db="EMBL/GenBank/DDBJ databases">
        <title>Deinococcus xinjiangensis NBRC 107630.</title>
        <authorList>
            <person name="Ichikawa N."/>
            <person name="Katano-Makiyama Y."/>
            <person name="Hidaka K."/>
        </authorList>
    </citation>
    <scope>NUCLEOTIDE SEQUENCE [LARGE SCALE GENOMIC DNA]</scope>
    <source>
        <strain evidence="2 3">NBRC 107630</strain>
    </source>
</reference>
<gene>
    <name evidence="2" type="ORF">Dxin01_02976</name>
</gene>
<proteinExistence type="predicted"/>
<name>A0ABP9VDA4_9DEIO</name>
<keyword evidence="1" id="KW-1133">Transmembrane helix</keyword>
<dbReference type="Proteomes" id="UP001458946">
    <property type="component" value="Unassembled WGS sequence"/>
</dbReference>
<keyword evidence="3" id="KW-1185">Reference proteome</keyword>
<dbReference type="EMBL" id="BAABRN010000042">
    <property type="protein sequence ID" value="GAA5503221.1"/>
    <property type="molecule type" value="Genomic_DNA"/>
</dbReference>
<evidence type="ECO:0000313" key="3">
    <source>
        <dbReference type="Proteomes" id="UP001458946"/>
    </source>
</evidence>
<keyword evidence="1" id="KW-0472">Membrane</keyword>
<sequence length="103" mass="11171">MAYLLLPCILVTLICGVLGGKKLAVALHQGNRRQLLDASLRQAGVTFLTLTYGTLLQPPSLLWPALMLNASVLGLLLGVWLAQRHAGRELSSAQLRTEAILER</sequence>
<feature type="transmembrane region" description="Helical" evidence="1">
    <location>
        <begin position="61"/>
        <end position="82"/>
    </location>
</feature>
<dbReference type="RefSeq" id="WP_353543194.1">
    <property type="nucleotide sequence ID" value="NZ_BAABRN010000042.1"/>
</dbReference>